<evidence type="ECO:0000256" key="2">
    <source>
        <dbReference type="SAM" id="Phobius"/>
    </source>
</evidence>
<dbReference type="RefSeq" id="WP_231334326.1">
    <property type="nucleotide sequence ID" value="NZ_CP059572.1"/>
</dbReference>
<feature type="transmembrane region" description="Helical" evidence="2">
    <location>
        <begin position="316"/>
        <end position="335"/>
    </location>
</feature>
<name>A0ABX8QTA4_9ACTN</name>
<keyword evidence="5" id="KW-1185">Reference proteome</keyword>
<proteinExistence type="predicted"/>
<keyword evidence="4" id="KW-0723">Serine/threonine-protein kinase</keyword>
<organism evidence="4 5">
    <name type="scientific">Actinomadura graeca</name>
    <dbReference type="NCBI Taxonomy" id="2750812"/>
    <lineage>
        <taxon>Bacteria</taxon>
        <taxon>Bacillati</taxon>
        <taxon>Actinomycetota</taxon>
        <taxon>Actinomycetes</taxon>
        <taxon>Streptosporangiales</taxon>
        <taxon>Thermomonosporaceae</taxon>
        <taxon>Actinomadura</taxon>
    </lineage>
</organism>
<gene>
    <name evidence="4" type="ORF">AGRA3207_002019</name>
</gene>
<feature type="region of interest" description="Disordered" evidence="1">
    <location>
        <begin position="284"/>
        <end position="308"/>
    </location>
</feature>
<dbReference type="GO" id="GO:0004674">
    <property type="term" value="F:protein serine/threonine kinase activity"/>
    <property type="evidence" value="ECO:0007669"/>
    <property type="project" value="UniProtKB-KW"/>
</dbReference>
<dbReference type="EMBL" id="CP059572">
    <property type="protein sequence ID" value="QXJ21189.1"/>
    <property type="molecule type" value="Genomic_DNA"/>
</dbReference>
<dbReference type="InterPro" id="IPR011009">
    <property type="entry name" value="Kinase-like_dom_sf"/>
</dbReference>
<accession>A0ABX8QTA4</accession>
<reference evidence="4" key="1">
    <citation type="submission" date="2020-07" db="EMBL/GenBank/DDBJ databases">
        <authorList>
            <person name="Tarantini F.S."/>
            <person name="Hong K.W."/>
            <person name="Chan K.G."/>
        </authorList>
    </citation>
    <scope>NUCLEOTIDE SEQUENCE</scope>
    <source>
        <strain evidence="4">32-07</strain>
    </source>
</reference>
<evidence type="ECO:0000259" key="3">
    <source>
        <dbReference type="PROSITE" id="PS50011"/>
    </source>
</evidence>
<dbReference type="PROSITE" id="PS50011">
    <property type="entry name" value="PROTEIN_KINASE_DOM"/>
    <property type="match status" value="1"/>
</dbReference>
<sequence>MNEEPGPPPPRRRLTYLDARTGRPAEAEVVATAGDGAVKLETPGGTVEARLLEPGGAGHRALDNEIITGLRVRRCLAGRPHPAEVPALIGYDVSGDGPFALVEPYRGSPCGAEAGRLLPEDLHRFQASLLVGVRVLTAAGIAHRALGPHTVRWDGERVQITGFARAALLGEPREAVGVPPWSAPEQRPEQVSGDVTDRDDLWAAGRLILYMATGEEGAEPDAAALPPELARLVDGLFGPPGTRPDVTGMLRRIEAADPVPYGPEPEPGLVEGRREFFRIRQAKHAETAPGVPDEEPGPDPGPRPGRWRMPRVSPHWAWLGVALIVLLALSAHLIGG</sequence>
<dbReference type="Gene3D" id="1.10.510.10">
    <property type="entry name" value="Transferase(Phosphotransferase) domain 1"/>
    <property type="match status" value="1"/>
</dbReference>
<evidence type="ECO:0000313" key="4">
    <source>
        <dbReference type="EMBL" id="QXJ21189.1"/>
    </source>
</evidence>
<feature type="domain" description="Protein kinase" evidence="3">
    <location>
        <begin position="24"/>
        <end position="277"/>
    </location>
</feature>
<evidence type="ECO:0000256" key="1">
    <source>
        <dbReference type="SAM" id="MobiDB-lite"/>
    </source>
</evidence>
<dbReference type="Proteomes" id="UP001049518">
    <property type="component" value="Chromosome"/>
</dbReference>
<keyword evidence="2" id="KW-1133">Transmembrane helix</keyword>
<dbReference type="SUPFAM" id="SSF56112">
    <property type="entry name" value="Protein kinase-like (PK-like)"/>
    <property type="match status" value="1"/>
</dbReference>
<protein>
    <submittedName>
        <fullName evidence="4">Serine/threonine protein kinase</fullName>
    </submittedName>
</protein>
<keyword evidence="2" id="KW-0812">Transmembrane</keyword>
<dbReference type="InterPro" id="IPR000719">
    <property type="entry name" value="Prot_kinase_dom"/>
</dbReference>
<keyword evidence="4" id="KW-0418">Kinase</keyword>
<evidence type="ECO:0000313" key="5">
    <source>
        <dbReference type="Proteomes" id="UP001049518"/>
    </source>
</evidence>
<keyword evidence="2" id="KW-0472">Membrane</keyword>
<keyword evidence="4" id="KW-0808">Transferase</keyword>